<dbReference type="RefSeq" id="WP_145430392.1">
    <property type="nucleotide sequence ID" value="NZ_CP036339.1"/>
</dbReference>
<sequence>MASVDSLTFDLTDCKLVRHAETERIWVNADRVAHRLTFDQGVIYWPFDLTDPNAAQVFYRQECEQNRGVMLEMYPAPIAGVEGLAGVFKYRSPAPGSRGMAYIGILWLPFQDCRFQVNVEAVEQGNTGMREAAVMVIEGDKWPMDPQAEIPVINNQEELDAMHAKALGRPLRRLPSDDAKCDASFPQHPLSLVRAGLARVIATAQLAPDARGLLPHRISR</sequence>
<gene>
    <name evidence="1" type="ORF">I41_03970</name>
</gene>
<reference evidence="1 2" key="1">
    <citation type="submission" date="2019-02" db="EMBL/GenBank/DDBJ databases">
        <title>Deep-cultivation of Planctomycetes and their phenomic and genomic characterization uncovers novel biology.</title>
        <authorList>
            <person name="Wiegand S."/>
            <person name="Jogler M."/>
            <person name="Boedeker C."/>
            <person name="Pinto D."/>
            <person name="Vollmers J."/>
            <person name="Rivas-Marin E."/>
            <person name="Kohn T."/>
            <person name="Peeters S.H."/>
            <person name="Heuer A."/>
            <person name="Rast P."/>
            <person name="Oberbeckmann S."/>
            <person name="Bunk B."/>
            <person name="Jeske O."/>
            <person name="Meyerdierks A."/>
            <person name="Storesund J.E."/>
            <person name="Kallscheuer N."/>
            <person name="Luecker S."/>
            <person name="Lage O.M."/>
            <person name="Pohl T."/>
            <person name="Merkel B.J."/>
            <person name="Hornburger P."/>
            <person name="Mueller R.-W."/>
            <person name="Bruemmer F."/>
            <person name="Labrenz M."/>
            <person name="Spormann A.M."/>
            <person name="Op den Camp H."/>
            <person name="Overmann J."/>
            <person name="Amann R."/>
            <person name="Jetten M.S.M."/>
            <person name="Mascher T."/>
            <person name="Medema M.H."/>
            <person name="Devos D.P."/>
            <person name="Kaster A.-K."/>
            <person name="Ovreas L."/>
            <person name="Rohde M."/>
            <person name="Galperin M.Y."/>
            <person name="Jogler C."/>
        </authorList>
    </citation>
    <scope>NUCLEOTIDE SEQUENCE [LARGE SCALE GENOMIC DNA]</scope>
    <source>
        <strain evidence="1 2">I41</strain>
    </source>
</reference>
<dbReference type="OrthoDB" id="1551126at2"/>
<keyword evidence="2" id="KW-1185">Reference proteome</keyword>
<dbReference type="KEGG" id="llh:I41_03970"/>
<evidence type="ECO:0000313" key="1">
    <source>
        <dbReference type="EMBL" id="QDT71241.1"/>
    </source>
</evidence>
<evidence type="ECO:0000313" key="2">
    <source>
        <dbReference type="Proteomes" id="UP000317909"/>
    </source>
</evidence>
<organism evidence="1 2">
    <name type="scientific">Lacipirellula limnantheis</name>
    <dbReference type="NCBI Taxonomy" id="2528024"/>
    <lineage>
        <taxon>Bacteria</taxon>
        <taxon>Pseudomonadati</taxon>
        <taxon>Planctomycetota</taxon>
        <taxon>Planctomycetia</taxon>
        <taxon>Pirellulales</taxon>
        <taxon>Lacipirellulaceae</taxon>
        <taxon>Lacipirellula</taxon>
    </lineage>
</organism>
<accession>A0A517TS99</accession>
<dbReference type="Proteomes" id="UP000317909">
    <property type="component" value="Chromosome"/>
</dbReference>
<dbReference type="EMBL" id="CP036339">
    <property type="protein sequence ID" value="QDT71241.1"/>
    <property type="molecule type" value="Genomic_DNA"/>
</dbReference>
<protein>
    <submittedName>
        <fullName evidence="1">Uncharacterized protein</fullName>
    </submittedName>
</protein>
<dbReference type="AlphaFoldDB" id="A0A517TS99"/>
<name>A0A517TS99_9BACT</name>
<proteinExistence type="predicted"/>